<dbReference type="Proteomes" id="UP000694846">
    <property type="component" value="Unplaced"/>
</dbReference>
<reference evidence="13" key="1">
    <citation type="submission" date="2025-08" db="UniProtKB">
        <authorList>
            <consortium name="RefSeq"/>
        </authorList>
    </citation>
    <scope>IDENTIFICATION</scope>
    <source>
        <tissue evidence="13">Whole body</tissue>
    </source>
</reference>
<dbReference type="NCBIfam" id="TIGR03592">
    <property type="entry name" value="yidC_oxa1_cterm"/>
    <property type="match status" value="1"/>
</dbReference>
<keyword evidence="12" id="KW-1185">Reference proteome</keyword>
<dbReference type="RefSeq" id="XP_025405798.1">
    <property type="nucleotide sequence ID" value="XM_025550013.1"/>
</dbReference>
<accession>A0A8B8F522</accession>
<keyword evidence="7" id="KW-0496">Mitochondrion</keyword>
<evidence type="ECO:0000313" key="12">
    <source>
        <dbReference type="Proteomes" id="UP000694846"/>
    </source>
</evidence>
<comment type="subcellular location">
    <subcellularLocation>
        <location evidence="9">Membrane</location>
        <topology evidence="9">Multi-pass membrane protein</topology>
    </subcellularLocation>
    <subcellularLocation>
        <location evidence="1">Mitochondrion inner membrane</location>
        <topology evidence="1">Multi-pass membrane protein</topology>
    </subcellularLocation>
</comment>
<evidence type="ECO:0000256" key="8">
    <source>
        <dbReference type="ARBA" id="ARBA00023136"/>
    </source>
</evidence>
<dbReference type="GeneID" id="112680034"/>
<dbReference type="PANTHER" id="PTHR12428:SF66">
    <property type="entry name" value="MITOCHONDRIAL INNER MEMBRANE PROTEIN OXA1L"/>
    <property type="match status" value="1"/>
</dbReference>
<dbReference type="PANTHER" id="PTHR12428">
    <property type="entry name" value="OXA1"/>
    <property type="match status" value="1"/>
</dbReference>
<evidence type="ECO:0000256" key="2">
    <source>
        <dbReference type="ARBA" id="ARBA00009877"/>
    </source>
</evidence>
<keyword evidence="4" id="KW-0999">Mitochondrion inner membrane</keyword>
<feature type="transmembrane region" description="Helical" evidence="10">
    <location>
        <begin position="225"/>
        <end position="244"/>
    </location>
</feature>
<sequence length="428" mass="48722">MAYSKLLNRNPTFTTLLQQSKVISQERQFHRISVSKRLVPLLPNKFSASYPRQLTATNFTFTRFSSSDIYGQPSSSAVDNGYEPLDLTEDIILKPPEVIPVEAANELVEKSLNALGEETLQSAGLGLYTPVGLLQNALEFLHVSCGLPWWGAIITGTVILRLLVFPLTISSQRHTVKMNHYLPKIQAYQKKLTEARLSGDHVEMGRTSTEFMLFMKTHQINPFKGMMLLPVVQFPIFLSMFWGLRNMSMLPLESFKYGGLWWFTDITMRDPYFILPIVTVITLGVTLQFSVDTNKFNAAGAGFGKFLKFGIRVLPVIMLPFIVNFPCAVCIYWASTNFISLGQVLFFKIPSVRKYFNIDVIEKVEQSQKVYAENVGELKKSWKNAQIIKEIEKMERLDHMNFRQSNNALPVKTFKYNPEVEGGLKKDD</sequence>
<evidence type="ECO:0000259" key="11">
    <source>
        <dbReference type="Pfam" id="PF02096"/>
    </source>
</evidence>
<evidence type="ECO:0000256" key="5">
    <source>
        <dbReference type="ARBA" id="ARBA00022946"/>
    </source>
</evidence>
<feature type="transmembrane region" description="Helical" evidence="10">
    <location>
        <begin position="272"/>
        <end position="291"/>
    </location>
</feature>
<evidence type="ECO:0000256" key="3">
    <source>
        <dbReference type="ARBA" id="ARBA00022692"/>
    </source>
</evidence>
<feature type="transmembrane region" description="Helical" evidence="10">
    <location>
        <begin position="149"/>
        <end position="169"/>
    </location>
</feature>
<evidence type="ECO:0000256" key="7">
    <source>
        <dbReference type="ARBA" id="ARBA00023128"/>
    </source>
</evidence>
<comment type="similarity">
    <text evidence="2 9">Belongs to the OXA1/ALB3/YidC family.</text>
</comment>
<dbReference type="Pfam" id="PF02096">
    <property type="entry name" value="60KD_IMP"/>
    <property type="match status" value="1"/>
</dbReference>
<evidence type="ECO:0000313" key="13">
    <source>
        <dbReference type="RefSeq" id="XP_025405798.1"/>
    </source>
</evidence>
<gene>
    <name evidence="13" type="primary">LOC112680034</name>
</gene>
<dbReference type="GO" id="GO:0032977">
    <property type="term" value="F:membrane insertase activity"/>
    <property type="evidence" value="ECO:0007669"/>
    <property type="project" value="InterPro"/>
</dbReference>
<dbReference type="InterPro" id="IPR028055">
    <property type="entry name" value="YidC/Oxa/ALB_C"/>
</dbReference>
<keyword evidence="8 10" id="KW-0472">Membrane</keyword>
<dbReference type="CDD" id="cd20069">
    <property type="entry name" value="5TM_Oxa1-like"/>
    <property type="match status" value="1"/>
</dbReference>
<feature type="transmembrane region" description="Helical" evidence="10">
    <location>
        <begin position="312"/>
        <end position="334"/>
    </location>
</feature>
<proteinExistence type="inferred from homology"/>
<evidence type="ECO:0000256" key="6">
    <source>
        <dbReference type="ARBA" id="ARBA00022989"/>
    </source>
</evidence>
<dbReference type="InterPro" id="IPR001708">
    <property type="entry name" value="YidC/ALB3/OXA1/COX18"/>
</dbReference>
<evidence type="ECO:0000256" key="4">
    <source>
        <dbReference type="ARBA" id="ARBA00022792"/>
    </source>
</evidence>
<feature type="domain" description="Membrane insertase YidC/Oxa/ALB C-terminal" evidence="11">
    <location>
        <begin position="149"/>
        <end position="347"/>
    </location>
</feature>
<keyword evidence="3 9" id="KW-0812">Transmembrane</keyword>
<dbReference type="OrthoDB" id="2148490at2759"/>
<keyword evidence="5" id="KW-0809">Transit peptide</keyword>
<organism evidence="12 13">
    <name type="scientific">Sipha flava</name>
    <name type="common">yellow sugarcane aphid</name>
    <dbReference type="NCBI Taxonomy" id="143950"/>
    <lineage>
        <taxon>Eukaryota</taxon>
        <taxon>Metazoa</taxon>
        <taxon>Ecdysozoa</taxon>
        <taxon>Arthropoda</taxon>
        <taxon>Hexapoda</taxon>
        <taxon>Insecta</taxon>
        <taxon>Pterygota</taxon>
        <taxon>Neoptera</taxon>
        <taxon>Paraneoptera</taxon>
        <taxon>Hemiptera</taxon>
        <taxon>Sternorrhyncha</taxon>
        <taxon>Aphidomorpha</taxon>
        <taxon>Aphidoidea</taxon>
        <taxon>Aphididae</taxon>
        <taxon>Sipha</taxon>
    </lineage>
</organism>
<name>A0A8B8F522_9HEMI</name>
<dbReference type="GO" id="GO:0032979">
    <property type="term" value="P:protein insertion into mitochondrial inner membrane from matrix"/>
    <property type="evidence" value="ECO:0007669"/>
    <property type="project" value="TreeGrafter"/>
</dbReference>
<evidence type="ECO:0000256" key="10">
    <source>
        <dbReference type="SAM" id="Phobius"/>
    </source>
</evidence>
<keyword evidence="6 10" id="KW-1133">Transmembrane helix</keyword>
<evidence type="ECO:0000256" key="9">
    <source>
        <dbReference type="RuleBase" id="RU003945"/>
    </source>
</evidence>
<dbReference type="AlphaFoldDB" id="A0A8B8F522"/>
<evidence type="ECO:0000256" key="1">
    <source>
        <dbReference type="ARBA" id="ARBA00004448"/>
    </source>
</evidence>
<dbReference type="GO" id="GO:0005743">
    <property type="term" value="C:mitochondrial inner membrane"/>
    <property type="evidence" value="ECO:0007669"/>
    <property type="project" value="UniProtKB-SubCell"/>
</dbReference>
<protein>
    <submittedName>
        <fullName evidence="13">Mitochondrial inner membrane protein OXA1L-like</fullName>
    </submittedName>
</protein>